<evidence type="ECO:0000313" key="20">
    <source>
        <dbReference type="Proteomes" id="UP000006666"/>
    </source>
</evidence>
<dbReference type="PROSITE" id="PS00379">
    <property type="entry name" value="CDP_ALCOHOL_P_TRANSF"/>
    <property type="match status" value="1"/>
</dbReference>
<feature type="transmembrane region" description="Helical" evidence="17">
    <location>
        <begin position="167"/>
        <end position="183"/>
    </location>
</feature>
<evidence type="ECO:0000256" key="18">
    <source>
        <dbReference type="RuleBase" id="RU003750"/>
    </source>
</evidence>
<dbReference type="Pfam" id="PF01066">
    <property type="entry name" value="CDP-OH_P_transf"/>
    <property type="match status" value="1"/>
</dbReference>
<dbReference type="GO" id="GO:0008654">
    <property type="term" value="P:phospholipid biosynthetic process"/>
    <property type="evidence" value="ECO:0007669"/>
    <property type="project" value="UniProtKB-UniRule"/>
</dbReference>
<dbReference type="STRING" id="478801.Ksed_15400"/>
<keyword evidence="20" id="KW-1185">Reference proteome</keyword>
<keyword evidence="6 17" id="KW-1003">Cell membrane</keyword>
<dbReference type="EMBL" id="CP001686">
    <property type="protein sequence ID" value="ACV06560.1"/>
    <property type="molecule type" value="Genomic_DNA"/>
</dbReference>
<evidence type="ECO:0000256" key="9">
    <source>
        <dbReference type="ARBA" id="ARBA00022723"/>
    </source>
</evidence>
<dbReference type="NCBIfam" id="NF045883">
    <property type="entry name" value="PIPSynth"/>
    <property type="match status" value="1"/>
</dbReference>
<evidence type="ECO:0000256" key="7">
    <source>
        <dbReference type="ARBA" id="ARBA00022679"/>
    </source>
</evidence>
<evidence type="ECO:0000256" key="2">
    <source>
        <dbReference type="ARBA" id="ARBA00004805"/>
    </source>
</evidence>
<keyword evidence="17" id="KW-0443">Lipid metabolism</keyword>
<keyword evidence="12 17" id="KW-0472">Membrane</keyword>
<dbReference type="GO" id="GO:0016780">
    <property type="term" value="F:phosphotransferase activity, for other substituted phosphate groups"/>
    <property type="evidence" value="ECO:0007669"/>
    <property type="project" value="UniProtKB-UniRule"/>
</dbReference>
<comment type="catalytic activity">
    <reaction evidence="16 17">
        <text>a CDP-1,2-diacyl-sn-glycerol + 1D-myo-inositol 3-phosphate = a 1,2-diacyl-sn-glycero-3-phospho-(1D-myo-inositol-3-phosphate) + CMP + H(+)</text>
        <dbReference type="Rhea" id="RHEA:60504"/>
        <dbReference type="ChEBI" id="CHEBI:15378"/>
        <dbReference type="ChEBI" id="CHEBI:58088"/>
        <dbReference type="ChEBI" id="CHEBI:58332"/>
        <dbReference type="ChEBI" id="CHEBI:58401"/>
        <dbReference type="ChEBI" id="CHEBI:60377"/>
    </reaction>
</comment>
<feature type="binding site" evidence="17">
    <location>
        <position position="94"/>
    </location>
    <ligand>
        <name>Mg(2+)</name>
        <dbReference type="ChEBI" id="CHEBI:18420"/>
        <label>2</label>
    </ligand>
</feature>
<feature type="binding site" evidence="17">
    <location>
        <position position="69"/>
    </location>
    <ligand>
        <name>Mg(2+)</name>
        <dbReference type="ChEBI" id="CHEBI:18420"/>
        <label>1</label>
    </ligand>
</feature>
<feature type="binding site" evidence="17">
    <location>
        <begin position="32"/>
        <end position="35"/>
    </location>
    <ligand>
        <name>a CDP-1,2-diacyl-sn-glycerol</name>
        <dbReference type="ChEBI" id="CHEBI:58332"/>
    </ligand>
</feature>
<evidence type="ECO:0000256" key="1">
    <source>
        <dbReference type="ARBA" id="ARBA00004651"/>
    </source>
</evidence>
<feature type="binding site" evidence="17">
    <location>
        <position position="69"/>
    </location>
    <ligand>
        <name>Mg(2+)</name>
        <dbReference type="ChEBI" id="CHEBI:18420"/>
        <label>2</label>
    </ligand>
</feature>
<dbReference type="AlphaFoldDB" id="C7NI53"/>
<keyword evidence="7 17" id="KW-0808">Transferase</keyword>
<evidence type="ECO:0000256" key="11">
    <source>
        <dbReference type="ARBA" id="ARBA00022989"/>
    </source>
</evidence>
<feature type="transmembrane region" description="Helical" evidence="17">
    <location>
        <begin position="126"/>
        <end position="146"/>
    </location>
</feature>
<comment type="caution">
    <text evidence="17">Lacks conserved residue(s) required for the propagation of feature annotation.</text>
</comment>
<dbReference type="InterPro" id="IPR048254">
    <property type="entry name" value="CDP_ALCOHOL_P_TRANSF_CS"/>
</dbReference>
<organism evidence="19 20">
    <name type="scientific">Kytococcus sedentarius (strain ATCC 14392 / DSM 20547 / JCM 11482 / CCUG 33030 / NBRC 15357 / NCTC 11040 / CCM 314 / 541)</name>
    <name type="common">Micrococcus sedentarius</name>
    <dbReference type="NCBI Taxonomy" id="478801"/>
    <lineage>
        <taxon>Bacteria</taxon>
        <taxon>Bacillati</taxon>
        <taxon>Actinomycetota</taxon>
        <taxon>Actinomycetes</taxon>
        <taxon>Micrococcales</taxon>
        <taxon>Kytococcaceae</taxon>
        <taxon>Kytococcus</taxon>
    </lineage>
</organism>
<keyword evidence="17" id="KW-0594">Phospholipid biosynthesis</keyword>
<feature type="binding site" evidence="17">
    <location>
        <position position="90"/>
    </location>
    <ligand>
        <name>Mg(2+)</name>
        <dbReference type="ChEBI" id="CHEBI:18420"/>
        <label>1</label>
    </ligand>
</feature>
<dbReference type="UniPathway" id="UPA00220"/>
<name>C7NI53_KYTSD</name>
<accession>C7NI53</accession>
<dbReference type="HAMAP" id="MF_02241">
    <property type="entry name" value="PIP_synthase"/>
    <property type="match status" value="1"/>
</dbReference>
<keyword evidence="8 17" id="KW-0812">Transmembrane</keyword>
<comment type="subunit">
    <text evidence="5 17">Homodimer.</text>
</comment>
<keyword evidence="17" id="KW-0444">Lipid biosynthesis</keyword>
<evidence type="ECO:0000256" key="4">
    <source>
        <dbReference type="ARBA" id="ARBA00010441"/>
    </source>
</evidence>
<evidence type="ECO:0000256" key="17">
    <source>
        <dbReference type="HAMAP-Rule" id="MF_02241"/>
    </source>
</evidence>
<evidence type="ECO:0000256" key="5">
    <source>
        <dbReference type="ARBA" id="ARBA00011738"/>
    </source>
</evidence>
<dbReference type="EC" id="2.7.8.-" evidence="17"/>
<protein>
    <recommendedName>
        <fullName evidence="14 17">Phosphatidylinositol phosphate synthase</fullName>
        <shortName evidence="17">PIP synthase</shortName>
        <ecNumber evidence="17">2.7.8.-</ecNumber>
    </recommendedName>
    <alternativeName>
        <fullName evidence="15 17">CDP-diacylglycerol--D-myo-inositol-3-phosphate 3-phosphatidyltransferase</fullName>
    </alternativeName>
</protein>
<evidence type="ECO:0000256" key="6">
    <source>
        <dbReference type="ARBA" id="ARBA00022475"/>
    </source>
</evidence>
<comment type="subcellular location">
    <subcellularLocation>
        <location evidence="1 17">Cell membrane</location>
        <topology evidence="1 17">Multi-pass membrane protein</topology>
    </subcellularLocation>
</comment>
<feature type="binding site" evidence="17">
    <location>
        <position position="72"/>
    </location>
    <ligand>
        <name>Mg(2+)</name>
        <dbReference type="ChEBI" id="CHEBI:18420"/>
        <label>1</label>
    </ligand>
</feature>
<dbReference type="InterPro" id="IPR043130">
    <property type="entry name" value="CDP-OH_PTrfase_TM_dom"/>
</dbReference>
<dbReference type="InterPro" id="IPR044268">
    <property type="entry name" value="PIP_synthase_PgsA1"/>
</dbReference>
<evidence type="ECO:0000256" key="15">
    <source>
        <dbReference type="ARBA" id="ARBA00033137"/>
    </source>
</evidence>
<evidence type="ECO:0000256" key="16">
    <source>
        <dbReference type="ARBA" id="ARBA00048865"/>
    </source>
</evidence>
<keyword evidence="11 17" id="KW-1133">Transmembrane helix</keyword>
<dbReference type="Gene3D" id="1.20.120.1760">
    <property type="match status" value="1"/>
</dbReference>
<feature type="active site" description="Proton acceptor" evidence="17">
    <location>
        <position position="94"/>
    </location>
</feature>
<reference evidence="19 20" key="1">
    <citation type="journal article" date="2009" name="Stand. Genomic Sci.">
        <title>Complete genome sequence of Kytococcus sedentarius type strain (541).</title>
        <authorList>
            <person name="Sims D."/>
            <person name="Brettin T."/>
            <person name="Detter J.C."/>
            <person name="Han C."/>
            <person name="Lapidus A."/>
            <person name="Copeland A."/>
            <person name="Glavina Del Rio T."/>
            <person name="Nolan M."/>
            <person name="Chen F."/>
            <person name="Lucas S."/>
            <person name="Tice H."/>
            <person name="Cheng J.F."/>
            <person name="Bruce D."/>
            <person name="Goodwin L."/>
            <person name="Pitluck S."/>
            <person name="Ovchinnikova G."/>
            <person name="Pati A."/>
            <person name="Ivanova N."/>
            <person name="Mavrommatis K."/>
            <person name="Chen A."/>
            <person name="Palaniappan K."/>
            <person name="D'haeseleer P."/>
            <person name="Chain P."/>
            <person name="Bristow J."/>
            <person name="Eisen J.A."/>
            <person name="Markowitz V."/>
            <person name="Hugenholtz P."/>
            <person name="Schneider S."/>
            <person name="Goker M."/>
            <person name="Pukall R."/>
            <person name="Kyrpides N.C."/>
            <person name="Klenk H.P."/>
        </authorList>
    </citation>
    <scope>NUCLEOTIDE SEQUENCE [LARGE SCALE GENOMIC DNA]</scope>
    <source>
        <strain evidence="20">ATCC 14392 / DSM 20547 / JCM 11482 / CCUG 33030 / NBRC 15357 / NCTC 11040 / CCM 314 / 541</strain>
    </source>
</reference>
<keyword evidence="17" id="KW-1208">Phospholipid metabolism</keyword>
<comment type="function">
    <text evidence="17">Catalyzes the conjugation of the 1'-hydroxyl group of D-myo-inositol-3-phosphate (also named L-myo-inositol-1-phosphate) with a lipid tail of cytidine diphosphate diacylglycerol (CDP-DAG), forming phosphatidylinositol phosphate (PIP) and CMP. PIP is a precursor of phosphatidylinositol (PI) which is an essential lipid required for cell wall formation.</text>
</comment>
<dbReference type="eggNOG" id="COG0558">
    <property type="taxonomic scope" value="Bacteria"/>
</dbReference>
<evidence type="ECO:0000256" key="3">
    <source>
        <dbReference type="ARBA" id="ARBA00005189"/>
    </source>
</evidence>
<comment type="pathway">
    <text evidence="2 17">Phospholipid metabolism; phosphatidylinositol phosphate biosynthesis.</text>
</comment>
<feature type="binding site" evidence="17">
    <location>
        <position position="90"/>
    </location>
    <ligand>
        <name>Mg(2+)</name>
        <dbReference type="ChEBI" id="CHEBI:18420"/>
        <label>2</label>
    </ligand>
</feature>
<dbReference type="GO" id="GO:0005886">
    <property type="term" value="C:plasma membrane"/>
    <property type="evidence" value="ECO:0007669"/>
    <property type="project" value="UniProtKB-SubCell"/>
</dbReference>
<dbReference type="Proteomes" id="UP000006666">
    <property type="component" value="Chromosome"/>
</dbReference>
<comment type="cofactor">
    <cofactor evidence="17">
        <name>Mg(2+)</name>
        <dbReference type="ChEBI" id="CHEBI:18420"/>
    </cofactor>
    <text evidence="17">Contains a di-nuclear catalytic Mg(2+) center.</text>
</comment>
<dbReference type="GO" id="GO:0000287">
    <property type="term" value="F:magnesium ion binding"/>
    <property type="evidence" value="ECO:0007669"/>
    <property type="project" value="UniProtKB-UniRule"/>
</dbReference>
<keyword evidence="10 17" id="KW-0460">Magnesium</keyword>
<sequence>MPAMLNRHARPALARVVDPAARTLLRAGVGPDAVTVLGTVGVVASALWFFPRGQFLAGTLVVTVFVLSDLLDGAMARQQQRTSAWGAFLDSTCDRVGDAAVLLGIAWWALRSAAEGTEAPLSADHATLLGVLTLSGLVVGFLVSYVRARAEGLGVRADIGIAERAERLLLVLVTTGLVGLGLPHAALTVAMGVLTLLGAVTVAQRAAAVRREVA</sequence>
<dbReference type="HOGENOM" id="CLU_080384_0_1_11"/>
<keyword evidence="9 17" id="KW-0479">Metal-binding</keyword>
<comment type="similarity">
    <text evidence="4 17 18">Belongs to the CDP-alcohol phosphatidyltransferase class-I family.</text>
</comment>
<evidence type="ECO:0000256" key="10">
    <source>
        <dbReference type="ARBA" id="ARBA00022842"/>
    </source>
</evidence>
<dbReference type="KEGG" id="kse:Ksed_15400"/>
<feature type="transmembrane region" description="Helical" evidence="17">
    <location>
        <begin position="29"/>
        <end position="49"/>
    </location>
</feature>
<gene>
    <name evidence="19" type="ordered locus">Ksed_15400</name>
</gene>
<evidence type="ECO:0000313" key="19">
    <source>
        <dbReference type="EMBL" id="ACV06560.1"/>
    </source>
</evidence>
<feature type="binding site" evidence="17">
    <location>
        <position position="73"/>
    </location>
    <ligand>
        <name>a CDP-1,2-diacyl-sn-glycerol</name>
        <dbReference type="ChEBI" id="CHEBI:58332"/>
    </ligand>
</feature>
<evidence type="ECO:0000256" key="13">
    <source>
        <dbReference type="ARBA" id="ARBA00023935"/>
    </source>
</evidence>
<feature type="binding site" evidence="17">
    <location>
        <position position="83"/>
    </location>
    <ligand>
        <name>a CDP-1,2-diacyl-sn-glycerol</name>
        <dbReference type="ChEBI" id="CHEBI:58332"/>
    </ligand>
</feature>
<feature type="binding site" evidence="17">
    <location>
        <position position="77"/>
    </location>
    <ligand>
        <name>a CDP-1,2-diacyl-sn-glycerol</name>
        <dbReference type="ChEBI" id="CHEBI:58332"/>
    </ligand>
</feature>
<evidence type="ECO:0000256" key="14">
    <source>
        <dbReference type="ARBA" id="ARBA00024082"/>
    </source>
</evidence>
<comment type="pathway">
    <text evidence="3">Lipid metabolism.</text>
</comment>
<evidence type="ECO:0000256" key="12">
    <source>
        <dbReference type="ARBA" id="ARBA00023136"/>
    </source>
</evidence>
<evidence type="ECO:0000256" key="8">
    <source>
        <dbReference type="ARBA" id="ARBA00022692"/>
    </source>
</evidence>
<proteinExistence type="inferred from homology"/>
<dbReference type="InterPro" id="IPR000462">
    <property type="entry name" value="CDP-OH_P_trans"/>
</dbReference>
<comment type="catalytic activity">
    <reaction evidence="13 17">
        <text>1,2-di-(9Z-octadecenoyl)-sn-glycero-3-cytidine-5'-diphosphate + 1D-myo-inositol 3-phosphate = 1,2-di-(9Z-octadecenoyl)-sn-glycero-3-phospho-(1D-myo-inositol-3-phosphate) + CMP + H(+)</text>
        <dbReference type="Rhea" id="RHEA:61216"/>
        <dbReference type="ChEBI" id="CHEBI:15378"/>
        <dbReference type="ChEBI" id="CHEBI:58401"/>
        <dbReference type="ChEBI" id="CHEBI:60377"/>
        <dbReference type="ChEBI" id="CHEBI:85356"/>
        <dbReference type="ChEBI" id="CHEBI:144472"/>
    </reaction>
</comment>